<evidence type="ECO:0000313" key="1">
    <source>
        <dbReference type="EMBL" id="CAK17053.1"/>
    </source>
</evidence>
<gene>
    <name evidence="1" type="ordered locus">PSEEN4368</name>
</gene>
<dbReference type="Proteomes" id="UP000000658">
    <property type="component" value="Chromosome"/>
</dbReference>
<sequence>MNALAGMMTIGDDSLRIAVKRVDDHVNYLEQLPASLESMTWWLGYSDTDEPELMPQRMLELVDGLRWIAREWWPLRYGALFMGRDLVDLTHEVERLGEQTLGLASRLEALGGGQYTWEQLAQDDDLPLSPGDRQQVVLMAERLDTLRLLVNGLAGDVTLLLADFGAFRDKYRYDLTPQVNGKRVALERAQVHDLSRYPDFWRRLMEPRLLEAYDADLLNSRLERMDPGIIGVTRHLEQFHSTWQEVDAYAEGAANSLKAIDTRQRLAIFMVYFKRFLSEWLHVGALGERLKIAFA</sequence>
<reference evidence="1 2" key="1">
    <citation type="journal article" date="2006" name="Nat. Biotechnol.">
        <title>Complete genome sequence of the entomopathogenic and metabolically versatile soil bacterium Pseudomonas entomophila.</title>
        <authorList>
            <person name="Vodovar N."/>
            <person name="Vallenet D."/>
            <person name="Cruveiller S."/>
            <person name="Rouy Z."/>
            <person name="Barbe V."/>
            <person name="Acosta C."/>
            <person name="Cattolico L."/>
            <person name="Jubin C."/>
            <person name="Lajus A."/>
            <person name="Segurens B."/>
            <person name="Vacherie B."/>
            <person name="Wincker P."/>
            <person name="Weissenbach J."/>
            <person name="Lemaitre B."/>
            <person name="Medigue C."/>
            <person name="Boccard F."/>
        </authorList>
    </citation>
    <scope>NUCLEOTIDE SEQUENCE [LARGE SCALE GENOMIC DNA]</scope>
    <source>
        <strain evidence="1 2">L48</strain>
    </source>
</reference>
<dbReference type="AlphaFoldDB" id="Q1I5N2"/>
<dbReference type="EMBL" id="CT573326">
    <property type="protein sequence ID" value="CAK17053.1"/>
    <property type="molecule type" value="Genomic_DNA"/>
</dbReference>
<evidence type="ECO:0000313" key="2">
    <source>
        <dbReference type="Proteomes" id="UP000000658"/>
    </source>
</evidence>
<accession>Q1I5N2</accession>
<protein>
    <submittedName>
        <fullName evidence="1">Uncharacterized protein</fullName>
    </submittedName>
</protein>
<proteinExistence type="predicted"/>
<organism evidence="1 2">
    <name type="scientific">Pseudomonas entomophila (strain L48)</name>
    <dbReference type="NCBI Taxonomy" id="384676"/>
    <lineage>
        <taxon>Bacteria</taxon>
        <taxon>Pseudomonadati</taxon>
        <taxon>Pseudomonadota</taxon>
        <taxon>Gammaproteobacteria</taxon>
        <taxon>Pseudomonadales</taxon>
        <taxon>Pseudomonadaceae</taxon>
        <taxon>Pseudomonas</taxon>
    </lineage>
</organism>
<name>Q1I5N2_PSEE4</name>
<dbReference type="HOGENOM" id="CLU_862959_0_0_6"/>
<dbReference type="KEGG" id="pen:PSEEN4368"/>
<dbReference type="STRING" id="384676.PSEEN4368"/>